<dbReference type="NCBIfam" id="TIGR02449">
    <property type="entry name" value="TIGR02449 family protein"/>
    <property type="match status" value="1"/>
</dbReference>
<keyword evidence="1" id="KW-0175">Coiled coil</keyword>
<evidence type="ECO:0000256" key="1">
    <source>
        <dbReference type="SAM" id="Coils"/>
    </source>
</evidence>
<name>A0A1H8VK88_9GAMM</name>
<evidence type="ECO:0000313" key="2">
    <source>
        <dbReference type="EMBL" id="SEP15835.1"/>
    </source>
</evidence>
<dbReference type="SUPFAM" id="SSF57997">
    <property type="entry name" value="Tropomyosin"/>
    <property type="match status" value="1"/>
</dbReference>
<accession>A0A1H8VK88</accession>
<feature type="coiled-coil region" evidence="1">
    <location>
        <begin position="13"/>
        <end position="61"/>
    </location>
</feature>
<keyword evidence="2" id="KW-0131">Cell cycle</keyword>
<keyword evidence="2" id="KW-0132">Cell division</keyword>
<sequence length="75" mass="8856">MSESSPKALRRELDRLERQVDSLVRYCARLEEENRVLRQSQDSLNAERASLLEKNEMARSKIESMISRLKAMEHH</sequence>
<gene>
    <name evidence="2" type="ORF">SAMN04488052_11330</name>
</gene>
<dbReference type="AlphaFoldDB" id="A0A1H8VK88"/>
<dbReference type="InterPro" id="IPR012662">
    <property type="entry name" value="CHP02449"/>
</dbReference>
<proteinExistence type="predicted"/>
<evidence type="ECO:0000313" key="3">
    <source>
        <dbReference type="Proteomes" id="UP000199657"/>
    </source>
</evidence>
<protein>
    <submittedName>
        <fullName evidence="2">Cell division protein ZapB</fullName>
    </submittedName>
</protein>
<keyword evidence="3" id="KW-1185">Reference proteome</keyword>
<dbReference type="Proteomes" id="UP000199657">
    <property type="component" value="Unassembled WGS sequence"/>
</dbReference>
<dbReference type="GO" id="GO:0051301">
    <property type="term" value="P:cell division"/>
    <property type="evidence" value="ECO:0007669"/>
    <property type="project" value="UniProtKB-KW"/>
</dbReference>
<organism evidence="2 3">
    <name type="scientific">Aquisalimonas asiatica</name>
    <dbReference type="NCBI Taxonomy" id="406100"/>
    <lineage>
        <taxon>Bacteria</taxon>
        <taxon>Pseudomonadati</taxon>
        <taxon>Pseudomonadota</taxon>
        <taxon>Gammaproteobacteria</taxon>
        <taxon>Chromatiales</taxon>
        <taxon>Ectothiorhodospiraceae</taxon>
        <taxon>Aquisalimonas</taxon>
    </lineage>
</organism>
<dbReference type="EMBL" id="FOEG01000013">
    <property type="protein sequence ID" value="SEP15835.1"/>
    <property type="molecule type" value="Genomic_DNA"/>
</dbReference>
<reference evidence="2 3" key="1">
    <citation type="submission" date="2016-10" db="EMBL/GenBank/DDBJ databases">
        <authorList>
            <person name="de Groot N.N."/>
        </authorList>
    </citation>
    <scope>NUCLEOTIDE SEQUENCE [LARGE SCALE GENOMIC DNA]</scope>
    <source>
        <strain evidence="2 3">CGMCC 1.6291</strain>
    </source>
</reference>
<dbReference type="STRING" id="406100.SAMN04488052_11330"/>
<dbReference type="RefSeq" id="WP_091646189.1">
    <property type="nucleotide sequence ID" value="NZ_FOEG01000013.1"/>
</dbReference>
<dbReference type="OrthoDB" id="6120894at2"/>